<dbReference type="InterPro" id="IPR007922">
    <property type="entry name" value="DciA-like"/>
</dbReference>
<dbReference type="OrthoDB" id="5516926at2"/>
<dbReference type="RefSeq" id="WP_033507782.1">
    <property type="nucleotide sequence ID" value="NZ_JGYX01000006.1"/>
</dbReference>
<organism evidence="2 3">
    <name type="scientific">Bifidobacterium pullorum subsp. gallinarum</name>
    <dbReference type="NCBI Taxonomy" id="78344"/>
    <lineage>
        <taxon>Bacteria</taxon>
        <taxon>Bacillati</taxon>
        <taxon>Actinomycetota</taxon>
        <taxon>Actinomycetes</taxon>
        <taxon>Bifidobacteriales</taxon>
        <taxon>Bifidobacteriaceae</taxon>
        <taxon>Bifidobacterium</taxon>
    </lineage>
</organism>
<sequence>MSVPAVVLLHLDQRRLPAEVFDRLMARSDSHRDRERKAEEAWENFGKPGRDPDTLGGVLGTIAGEGHWVPHLKVAQLRTQWNLVVGDAIAAHSQVADFRDGVLTIRAESPVWATQLNYLVPQLTATIRERLAGLDIERIQVTGPRQSQGRYVHMRRWGR</sequence>
<dbReference type="Pfam" id="PF05258">
    <property type="entry name" value="DciA"/>
    <property type="match status" value="1"/>
</dbReference>
<dbReference type="eggNOG" id="COG5512">
    <property type="taxonomic scope" value="Bacteria"/>
</dbReference>
<name>A0A087AN36_9BIFI</name>
<proteinExistence type="predicted"/>
<evidence type="ECO:0000313" key="3">
    <source>
        <dbReference type="Proteomes" id="UP000029046"/>
    </source>
</evidence>
<dbReference type="PANTHER" id="PTHR36456:SF1">
    <property type="entry name" value="UPF0232 PROTEIN SCO3875"/>
    <property type="match status" value="1"/>
</dbReference>
<evidence type="ECO:0000256" key="1">
    <source>
        <dbReference type="SAM" id="MobiDB-lite"/>
    </source>
</evidence>
<gene>
    <name evidence="2" type="ORF">BIGA_1690</name>
</gene>
<keyword evidence="3" id="KW-1185">Reference proteome</keyword>
<dbReference type="PANTHER" id="PTHR36456">
    <property type="entry name" value="UPF0232 PROTEIN SCO3875"/>
    <property type="match status" value="1"/>
</dbReference>
<protein>
    <submittedName>
        <fullName evidence="2">Zn-ribbon-containing protein</fullName>
    </submittedName>
</protein>
<dbReference type="EMBL" id="JGYX01000006">
    <property type="protein sequence ID" value="KFI60186.1"/>
    <property type="molecule type" value="Genomic_DNA"/>
</dbReference>
<dbReference type="Proteomes" id="UP000029046">
    <property type="component" value="Unassembled WGS sequence"/>
</dbReference>
<feature type="region of interest" description="Disordered" evidence="1">
    <location>
        <begin position="32"/>
        <end position="53"/>
    </location>
</feature>
<comment type="caution">
    <text evidence="2">The sequence shown here is derived from an EMBL/GenBank/DDBJ whole genome shotgun (WGS) entry which is preliminary data.</text>
</comment>
<accession>A0A087AN36</accession>
<reference evidence="2 3" key="1">
    <citation type="submission" date="2014-03" db="EMBL/GenBank/DDBJ databases">
        <title>Genomics of Bifidobacteria.</title>
        <authorList>
            <person name="Ventura M."/>
            <person name="Milani C."/>
            <person name="Lugli G.A."/>
        </authorList>
    </citation>
    <scope>NUCLEOTIDE SEQUENCE [LARGE SCALE GENOMIC DNA]</scope>
    <source>
        <strain evidence="2 3">LMG 11586</strain>
    </source>
</reference>
<evidence type="ECO:0000313" key="2">
    <source>
        <dbReference type="EMBL" id="KFI60186.1"/>
    </source>
</evidence>
<dbReference type="AlphaFoldDB" id="A0A087AN36"/>